<keyword evidence="4 6" id="KW-0472">Membrane</keyword>
<dbReference type="InterPro" id="IPR018819">
    <property type="entry name" value="Nur1/Mug154"/>
</dbReference>
<comment type="subcellular location">
    <subcellularLocation>
        <location evidence="1">Endomembrane system</location>
        <topology evidence="1">Multi-pass membrane protein</topology>
    </subcellularLocation>
</comment>
<protein>
    <submittedName>
        <fullName evidence="7">Uncharacterized protein</fullName>
    </submittedName>
</protein>
<feature type="transmembrane region" description="Helical" evidence="6">
    <location>
        <begin position="254"/>
        <end position="277"/>
    </location>
</feature>
<comment type="caution">
    <text evidence="7">The sequence shown here is derived from an EMBL/GenBank/DDBJ whole genome shotgun (WGS) entry which is preliminary data.</text>
</comment>
<dbReference type="AlphaFoldDB" id="A0A4S4KNC7"/>
<dbReference type="Proteomes" id="UP000309038">
    <property type="component" value="Unassembled WGS sequence"/>
</dbReference>
<dbReference type="GO" id="GO:0007096">
    <property type="term" value="P:regulation of exit from mitosis"/>
    <property type="evidence" value="ECO:0007669"/>
    <property type="project" value="TreeGrafter"/>
</dbReference>
<keyword evidence="3 6" id="KW-1133">Transmembrane helix</keyword>
<keyword evidence="2 6" id="KW-0812">Transmembrane</keyword>
<keyword evidence="8" id="KW-1185">Reference proteome</keyword>
<dbReference type="EMBL" id="SGPJ01000073">
    <property type="protein sequence ID" value="THG99656.1"/>
    <property type="molecule type" value="Genomic_DNA"/>
</dbReference>
<accession>A0A4S4KNC7</accession>
<evidence type="ECO:0000256" key="4">
    <source>
        <dbReference type="ARBA" id="ARBA00023136"/>
    </source>
</evidence>
<dbReference type="GO" id="GO:0012505">
    <property type="term" value="C:endomembrane system"/>
    <property type="evidence" value="ECO:0007669"/>
    <property type="project" value="UniProtKB-SubCell"/>
</dbReference>
<dbReference type="Pfam" id="PF10332">
    <property type="entry name" value="DUF2418"/>
    <property type="match status" value="1"/>
</dbReference>
<dbReference type="PANTHER" id="PTHR28293:SF1">
    <property type="entry name" value="NUCLEAR RIM PROTEIN 1"/>
    <property type="match status" value="1"/>
</dbReference>
<evidence type="ECO:0000313" key="7">
    <source>
        <dbReference type="EMBL" id="THG99656.1"/>
    </source>
</evidence>
<dbReference type="PANTHER" id="PTHR28293">
    <property type="entry name" value="NUCLEAR RIM PROTEIN 1"/>
    <property type="match status" value="1"/>
</dbReference>
<organism evidence="7 8">
    <name type="scientific">Hermanssonia centrifuga</name>
    <dbReference type="NCBI Taxonomy" id="98765"/>
    <lineage>
        <taxon>Eukaryota</taxon>
        <taxon>Fungi</taxon>
        <taxon>Dikarya</taxon>
        <taxon>Basidiomycota</taxon>
        <taxon>Agaricomycotina</taxon>
        <taxon>Agaricomycetes</taxon>
        <taxon>Polyporales</taxon>
        <taxon>Meruliaceae</taxon>
        <taxon>Hermanssonia</taxon>
    </lineage>
</organism>
<proteinExistence type="predicted"/>
<gene>
    <name evidence="7" type="ORF">EW026_g2757</name>
</gene>
<evidence type="ECO:0000256" key="3">
    <source>
        <dbReference type="ARBA" id="ARBA00022989"/>
    </source>
</evidence>
<feature type="compositionally biased region" description="Polar residues" evidence="5">
    <location>
        <begin position="1"/>
        <end position="10"/>
    </location>
</feature>
<feature type="transmembrane region" description="Helical" evidence="6">
    <location>
        <begin position="191"/>
        <end position="211"/>
    </location>
</feature>
<dbReference type="GO" id="GO:0043007">
    <property type="term" value="P:maintenance of rDNA"/>
    <property type="evidence" value="ECO:0007669"/>
    <property type="project" value="TreeGrafter"/>
</dbReference>
<evidence type="ECO:0000256" key="5">
    <source>
        <dbReference type="SAM" id="MobiDB-lite"/>
    </source>
</evidence>
<sequence length="334" mass="37981">MTSPSLSASTPFDWDAARARKPPPYSTPTAAGKRIRALRNDLATQGTPTKQRVVRKKGLIAKITSIPSAIAFQIEIFPNNIPLPTPQKLAWILGGFMHFMHFLVRVSQISRIPDSELGWEDMYQDDEGSGWFDWTVPVTILLVFGSLGNAFYLFTRTRVYQLALATDPVSSPNAKFVHRERTPEPQPKRSTFMLIIRHLWHAFAISVRFLLNLSPPKNQETRGRRGGEVVQTLEVWTPGDLEMMLFSVYSPVHAWLWMALTSANWILMCLIMALVGVQTRALTRSFEALVKDKAILASEVMHEYDQKFVYPRINPIRKDAAVMTHQAEMINTWD</sequence>
<evidence type="ECO:0000256" key="1">
    <source>
        <dbReference type="ARBA" id="ARBA00004127"/>
    </source>
</evidence>
<feature type="transmembrane region" description="Helical" evidence="6">
    <location>
        <begin position="131"/>
        <end position="154"/>
    </location>
</feature>
<evidence type="ECO:0000313" key="8">
    <source>
        <dbReference type="Proteomes" id="UP000309038"/>
    </source>
</evidence>
<name>A0A4S4KNC7_9APHY</name>
<reference evidence="7 8" key="1">
    <citation type="submission" date="2019-02" db="EMBL/GenBank/DDBJ databases">
        <title>Genome sequencing of the rare red list fungi Phlebia centrifuga.</title>
        <authorList>
            <person name="Buettner E."/>
            <person name="Kellner H."/>
        </authorList>
    </citation>
    <scope>NUCLEOTIDE SEQUENCE [LARGE SCALE GENOMIC DNA]</scope>
    <source>
        <strain evidence="7 8">DSM 108282</strain>
    </source>
</reference>
<evidence type="ECO:0000256" key="2">
    <source>
        <dbReference type="ARBA" id="ARBA00022692"/>
    </source>
</evidence>
<feature type="region of interest" description="Disordered" evidence="5">
    <location>
        <begin position="1"/>
        <end position="31"/>
    </location>
</feature>
<evidence type="ECO:0000256" key="6">
    <source>
        <dbReference type="SAM" id="Phobius"/>
    </source>
</evidence>